<proteinExistence type="predicted"/>
<dbReference type="InterPro" id="IPR012337">
    <property type="entry name" value="RNaseH-like_sf"/>
</dbReference>
<dbReference type="AlphaFoldDB" id="A0A9E2F2S3"/>
<dbReference type="GO" id="GO:0006313">
    <property type="term" value="P:DNA transposition"/>
    <property type="evidence" value="ECO:0007669"/>
    <property type="project" value="InterPro"/>
</dbReference>
<comment type="caution">
    <text evidence="2">The sequence shown here is derived from an EMBL/GenBank/DDBJ whole genome shotgun (WGS) entry which is preliminary data.</text>
</comment>
<dbReference type="GO" id="GO:0004803">
    <property type="term" value="F:transposase activity"/>
    <property type="evidence" value="ECO:0007669"/>
    <property type="project" value="InterPro"/>
</dbReference>
<dbReference type="EMBL" id="QLTW01000314">
    <property type="protein sequence ID" value="MBT9146097.1"/>
    <property type="molecule type" value="Genomic_DNA"/>
</dbReference>
<dbReference type="NCBIfam" id="NF033559">
    <property type="entry name" value="transpos_IS1634"/>
    <property type="match status" value="1"/>
</dbReference>
<dbReference type="InterPro" id="IPR047654">
    <property type="entry name" value="IS1634_transpos"/>
</dbReference>
<dbReference type="SUPFAM" id="SSF53098">
    <property type="entry name" value="Ribonuclease H-like"/>
    <property type="match status" value="1"/>
</dbReference>
<evidence type="ECO:0000313" key="3">
    <source>
        <dbReference type="Proteomes" id="UP000811545"/>
    </source>
</evidence>
<organism evidence="2 3">
    <name type="scientific">Psychracetigena formicireducens</name>
    <dbReference type="NCBI Taxonomy" id="2986056"/>
    <lineage>
        <taxon>Bacteria</taxon>
        <taxon>Bacillati</taxon>
        <taxon>Candidatus Lithacetigenota</taxon>
        <taxon>Candidatus Psychracetigena</taxon>
    </lineage>
</organism>
<dbReference type="PANTHER" id="PTHR34614">
    <property type="match status" value="1"/>
</dbReference>
<evidence type="ECO:0000259" key="1">
    <source>
        <dbReference type="Pfam" id="PF01609"/>
    </source>
</evidence>
<protein>
    <recommendedName>
        <fullName evidence="1">Transposase IS4-like domain-containing protein</fullName>
    </recommendedName>
</protein>
<gene>
    <name evidence="2" type="ORF">DDT42_01977</name>
</gene>
<name>A0A9E2F2S3_PSYF1</name>
<sequence length="501" mass="58043">MFVRRKKNRSGSVSIQIIKKINRVNKVIKSIGSSKDPDEIDRLYHKGLYELPRLFGATLFDHIHEPDISELSNDNIRVVGPELVFGKIFHHIGFSVLNDPMFKDLSISRITHPGSKLQLSKYFRENNKKDISEDRIYYFMDRLNSKYKDQVEEISFRYTKKVLGGSIGIVFYDMTTIYFESDHSDEFRETGFSKEGKHQHPQIYLGLLVGKNGYPVGYDLFEGSIYEGHTLIPVLERFEKRFSLQKPIVVADAGLLSSDNIEALIAKQYSFILGARIKNESAKVKKQILQLGLSDGQIEKIAKQDTTSLFISYSQKRASKDAYNREKGLKRLEKSLKAGRLTKSNINNRGYNKYLKLEGEVKIQIDYQKFESDQTWDGLKGYITNTNLTGSEVVESYNNLWLIEKAFRISKTDLKIRPIYHRLRERIEAHICISFVSYLIFKEFERALKENAINISVNQAIKQINKMHEVIFQYSNGNNRRVLLKNNPTQELIMKAINDNF</sequence>
<accession>A0A9E2F2S3</accession>
<evidence type="ECO:0000313" key="2">
    <source>
        <dbReference type="EMBL" id="MBT9146097.1"/>
    </source>
</evidence>
<feature type="domain" description="Transposase IS4-like" evidence="1">
    <location>
        <begin position="168"/>
        <end position="439"/>
    </location>
</feature>
<reference evidence="2 3" key="1">
    <citation type="journal article" date="2021" name="bioRxiv">
        <title>Unique metabolic strategies in Hadean analogues reveal hints for primordial physiology.</title>
        <authorList>
            <person name="Nobu M.K."/>
            <person name="Nakai R."/>
            <person name="Tamazawa S."/>
            <person name="Mori H."/>
            <person name="Toyoda A."/>
            <person name="Ijiri A."/>
            <person name="Suzuki S."/>
            <person name="Kurokawa K."/>
            <person name="Kamagata Y."/>
            <person name="Tamaki H."/>
        </authorList>
    </citation>
    <scope>NUCLEOTIDE SEQUENCE [LARGE SCALE GENOMIC DNA]</scope>
    <source>
        <strain evidence="2">BS525</strain>
    </source>
</reference>
<dbReference type="Proteomes" id="UP000811545">
    <property type="component" value="Unassembled WGS sequence"/>
</dbReference>
<dbReference type="Pfam" id="PF01609">
    <property type="entry name" value="DDE_Tnp_1"/>
    <property type="match status" value="1"/>
</dbReference>
<dbReference type="PANTHER" id="PTHR34614:SF2">
    <property type="entry name" value="TRANSPOSASE IS4-LIKE DOMAIN-CONTAINING PROTEIN"/>
    <property type="match status" value="1"/>
</dbReference>
<dbReference type="InterPro" id="IPR002559">
    <property type="entry name" value="Transposase_11"/>
</dbReference>
<dbReference type="GO" id="GO:0003677">
    <property type="term" value="F:DNA binding"/>
    <property type="evidence" value="ECO:0007669"/>
    <property type="project" value="InterPro"/>
</dbReference>